<dbReference type="Gene3D" id="1.10.8.10">
    <property type="entry name" value="DNA helicase RuvA subunit, C-terminal domain"/>
    <property type="match status" value="1"/>
</dbReference>
<name>A0A0G4FMF3_9ALVE</name>
<feature type="compositionally biased region" description="Low complexity" evidence="1">
    <location>
        <begin position="187"/>
        <end position="196"/>
    </location>
</feature>
<feature type="region of interest" description="Disordered" evidence="1">
    <location>
        <begin position="36"/>
        <end position="164"/>
    </location>
</feature>
<organism evidence="2">
    <name type="scientific">Chromera velia CCMP2878</name>
    <dbReference type="NCBI Taxonomy" id="1169474"/>
    <lineage>
        <taxon>Eukaryota</taxon>
        <taxon>Sar</taxon>
        <taxon>Alveolata</taxon>
        <taxon>Colpodellida</taxon>
        <taxon>Chromeraceae</taxon>
        <taxon>Chromera</taxon>
    </lineage>
</organism>
<evidence type="ECO:0000313" key="2">
    <source>
        <dbReference type="EMBL" id="CEM15282.1"/>
    </source>
</evidence>
<feature type="compositionally biased region" description="Low complexity" evidence="1">
    <location>
        <begin position="214"/>
        <end position="225"/>
    </location>
</feature>
<dbReference type="PhylomeDB" id="A0A0G4FMF3"/>
<evidence type="ECO:0008006" key="3">
    <source>
        <dbReference type="Google" id="ProtNLM"/>
    </source>
</evidence>
<gene>
    <name evidence="2" type="ORF">Cvel_17779</name>
</gene>
<dbReference type="CDD" id="cd14278">
    <property type="entry name" value="UBA_NAC_like"/>
    <property type="match status" value="1"/>
</dbReference>
<proteinExistence type="predicted"/>
<feature type="compositionally biased region" description="Basic and acidic residues" evidence="1">
    <location>
        <begin position="63"/>
        <end position="84"/>
    </location>
</feature>
<feature type="compositionally biased region" description="Basic residues" evidence="1">
    <location>
        <begin position="44"/>
        <end position="53"/>
    </location>
</feature>
<sequence>MGERKNGLLGPWGVISPPYRIRLYSRSAWGGGWGGEREWGNGYYRKKKKKGKGRTSDMEMEDVDRQARPRAWDRDIEAEGERAEGRKKKRGKGGAGDVVMEDAEQARPRARDRDIEAERERAKGGKKKREEEEERRVQRKEEQRESDIDIIMRQTGMEREAARQALAEGGDLVKAILSLMNEQTETQQMQRGPPRGRQQRGEGKGWDIFSGDFGESAAAGKEASSVPVTPLEKQQQQPVSLAPLSPHPTTSVTVPLQPPTVVRLPSPSKTNSRTVPPTAVLRERLKAALRSIIPPIKGSKREGGLT</sequence>
<reference evidence="2" key="1">
    <citation type="submission" date="2014-11" db="EMBL/GenBank/DDBJ databases">
        <authorList>
            <person name="Otto D Thomas"/>
            <person name="Naeem Raeece"/>
        </authorList>
    </citation>
    <scope>NUCLEOTIDE SEQUENCE</scope>
</reference>
<dbReference type="VEuPathDB" id="CryptoDB:Cvel_17779"/>
<dbReference type="EMBL" id="CDMZ01000482">
    <property type="protein sequence ID" value="CEM15282.1"/>
    <property type="molecule type" value="Genomic_DNA"/>
</dbReference>
<feature type="region of interest" description="Disordered" evidence="1">
    <location>
        <begin position="181"/>
        <end position="277"/>
    </location>
</feature>
<feature type="compositionally biased region" description="Basic and acidic residues" evidence="1">
    <location>
        <begin position="104"/>
        <end position="147"/>
    </location>
</feature>
<protein>
    <recommendedName>
        <fullName evidence="3">UBA domain-containing protein</fullName>
    </recommendedName>
</protein>
<accession>A0A0G4FMF3</accession>
<dbReference type="AlphaFoldDB" id="A0A0G4FMF3"/>
<evidence type="ECO:0000256" key="1">
    <source>
        <dbReference type="SAM" id="MobiDB-lite"/>
    </source>
</evidence>